<reference evidence="1" key="1">
    <citation type="journal article" date="2023" name="Mol. Phylogenet. Evol.">
        <title>Genome-scale phylogeny and comparative genomics of the fungal order Sordariales.</title>
        <authorList>
            <person name="Hensen N."/>
            <person name="Bonometti L."/>
            <person name="Westerberg I."/>
            <person name="Brannstrom I.O."/>
            <person name="Guillou S."/>
            <person name="Cros-Aarteil S."/>
            <person name="Calhoun S."/>
            <person name="Haridas S."/>
            <person name="Kuo A."/>
            <person name="Mondo S."/>
            <person name="Pangilinan J."/>
            <person name="Riley R."/>
            <person name="LaButti K."/>
            <person name="Andreopoulos B."/>
            <person name="Lipzen A."/>
            <person name="Chen C."/>
            <person name="Yan M."/>
            <person name="Daum C."/>
            <person name="Ng V."/>
            <person name="Clum A."/>
            <person name="Steindorff A."/>
            <person name="Ohm R.A."/>
            <person name="Martin F."/>
            <person name="Silar P."/>
            <person name="Natvig D.O."/>
            <person name="Lalanne C."/>
            <person name="Gautier V."/>
            <person name="Ament-Velasquez S.L."/>
            <person name="Kruys A."/>
            <person name="Hutchinson M.I."/>
            <person name="Powell A.J."/>
            <person name="Barry K."/>
            <person name="Miller A.N."/>
            <person name="Grigoriev I.V."/>
            <person name="Debuchy R."/>
            <person name="Gladieux P."/>
            <person name="Hiltunen Thoren M."/>
            <person name="Johannesson H."/>
        </authorList>
    </citation>
    <scope>NUCLEOTIDE SEQUENCE</scope>
    <source>
        <strain evidence="1">CBS 626.80</strain>
    </source>
</reference>
<dbReference type="Proteomes" id="UP001303222">
    <property type="component" value="Unassembled WGS sequence"/>
</dbReference>
<accession>A0AAN6SFF5</accession>
<dbReference type="EMBL" id="MU859141">
    <property type="protein sequence ID" value="KAK3951680.1"/>
    <property type="molecule type" value="Genomic_DNA"/>
</dbReference>
<name>A0AAN6SFF5_9PEZI</name>
<comment type="caution">
    <text evidence="1">The sequence shown here is derived from an EMBL/GenBank/DDBJ whole genome shotgun (WGS) entry which is preliminary data.</text>
</comment>
<reference evidence="1" key="2">
    <citation type="submission" date="2023-06" db="EMBL/GenBank/DDBJ databases">
        <authorList>
            <consortium name="Lawrence Berkeley National Laboratory"/>
            <person name="Mondo S.J."/>
            <person name="Hensen N."/>
            <person name="Bonometti L."/>
            <person name="Westerberg I."/>
            <person name="Brannstrom I.O."/>
            <person name="Guillou S."/>
            <person name="Cros-Aarteil S."/>
            <person name="Calhoun S."/>
            <person name="Haridas S."/>
            <person name="Kuo A."/>
            <person name="Pangilinan J."/>
            <person name="Riley R."/>
            <person name="Labutti K."/>
            <person name="Andreopoulos B."/>
            <person name="Lipzen A."/>
            <person name="Chen C."/>
            <person name="Yanf M."/>
            <person name="Daum C."/>
            <person name="Ng V."/>
            <person name="Clum A."/>
            <person name="Steindorff A."/>
            <person name="Ohm R."/>
            <person name="Martin F."/>
            <person name="Silar P."/>
            <person name="Natvig D."/>
            <person name="Lalanne C."/>
            <person name="Gautier V."/>
            <person name="Ament-Velasquez S.L."/>
            <person name="Kruys A."/>
            <person name="Hutchinson M.I."/>
            <person name="Powell A.J."/>
            <person name="Barry K."/>
            <person name="Miller A.N."/>
            <person name="Grigoriev I.V."/>
            <person name="Debuchy R."/>
            <person name="Gladieux P."/>
            <person name="Thoren M.H."/>
            <person name="Johannesson H."/>
        </authorList>
    </citation>
    <scope>NUCLEOTIDE SEQUENCE</scope>
    <source>
        <strain evidence="1">CBS 626.80</strain>
    </source>
</reference>
<dbReference type="AlphaFoldDB" id="A0AAN6SFF5"/>
<evidence type="ECO:0000313" key="1">
    <source>
        <dbReference type="EMBL" id="KAK3951680.1"/>
    </source>
</evidence>
<organism evidence="1 2">
    <name type="scientific">Pseudoneurospora amorphoporcata</name>
    <dbReference type="NCBI Taxonomy" id="241081"/>
    <lineage>
        <taxon>Eukaryota</taxon>
        <taxon>Fungi</taxon>
        <taxon>Dikarya</taxon>
        <taxon>Ascomycota</taxon>
        <taxon>Pezizomycotina</taxon>
        <taxon>Sordariomycetes</taxon>
        <taxon>Sordariomycetidae</taxon>
        <taxon>Sordariales</taxon>
        <taxon>Sordariaceae</taxon>
        <taxon>Pseudoneurospora</taxon>
    </lineage>
</organism>
<protein>
    <submittedName>
        <fullName evidence="1">Uncharacterized protein</fullName>
    </submittedName>
</protein>
<proteinExistence type="predicted"/>
<sequence length="83" mass="9528">MLLFLGTGLPFSTFVHTLKIRRDNVTAMKPRRSRSEIQTLKTQKRSHLNRLPKFDCDTLYNFSSIAHNNLAKTNVLLSLVSPK</sequence>
<evidence type="ECO:0000313" key="2">
    <source>
        <dbReference type="Proteomes" id="UP001303222"/>
    </source>
</evidence>
<gene>
    <name evidence="1" type="ORF">QBC32DRAFT_343309</name>
</gene>
<keyword evidence="2" id="KW-1185">Reference proteome</keyword>